<keyword evidence="2" id="KW-1185">Reference proteome</keyword>
<name>A0A6A7BDS8_9PLEO</name>
<gene>
    <name evidence="1" type="ORF">T440DRAFT_476800</name>
</gene>
<dbReference type="Proteomes" id="UP000799423">
    <property type="component" value="Unassembled WGS sequence"/>
</dbReference>
<protein>
    <submittedName>
        <fullName evidence="1">Uncharacterized protein</fullName>
    </submittedName>
</protein>
<dbReference type="AlphaFoldDB" id="A0A6A7BDS8"/>
<sequence length="408" mass="46524">MLRDEYNTLSNEYKTLNQATSERLCNSFAEAFYTKLPIELRDMVYAYLWTDEMLLALRRDRIIYNDSTGLPFTVSREVARPNSGKLILNPTPTSLPCAGKVCNCFKWSSLPNWMRHQYVGIQVAKEVVAAYYRAMPLEQLSIPLDRLRDVLLIDHFHLGVRPVDHIRRIKISLHDEDICHGVGWDCRRIDMTGMQMLKLNLSALLDVRLKSALKLSVHTTRPYALHFKYFPSLNVFRPIGIELKHAGAEIELIPKVSCDREIVGEDDEESSWATKVGKVLDLDSPSELWMNASDHRNLEQLEKAAQDRAMKAVADEEYCKIFSNPKKSAQKKNGKVLVDAELDKIVSLNSGNFGDLDKILSRQVRSPWDSRPTTSSNGAQGLDMLGMPILRTQSWSRAYMYRSRASAL</sequence>
<organism evidence="1 2">
    <name type="scientific">Plenodomus tracheiphilus IPT5</name>
    <dbReference type="NCBI Taxonomy" id="1408161"/>
    <lineage>
        <taxon>Eukaryota</taxon>
        <taxon>Fungi</taxon>
        <taxon>Dikarya</taxon>
        <taxon>Ascomycota</taxon>
        <taxon>Pezizomycotina</taxon>
        <taxon>Dothideomycetes</taxon>
        <taxon>Pleosporomycetidae</taxon>
        <taxon>Pleosporales</taxon>
        <taxon>Pleosporineae</taxon>
        <taxon>Leptosphaeriaceae</taxon>
        <taxon>Plenodomus</taxon>
    </lineage>
</organism>
<evidence type="ECO:0000313" key="1">
    <source>
        <dbReference type="EMBL" id="KAF2853554.1"/>
    </source>
</evidence>
<evidence type="ECO:0000313" key="2">
    <source>
        <dbReference type="Proteomes" id="UP000799423"/>
    </source>
</evidence>
<dbReference type="OrthoDB" id="3763466at2759"/>
<accession>A0A6A7BDS8</accession>
<dbReference type="EMBL" id="MU006295">
    <property type="protein sequence ID" value="KAF2853554.1"/>
    <property type="molecule type" value="Genomic_DNA"/>
</dbReference>
<reference evidence="1" key="1">
    <citation type="submission" date="2020-01" db="EMBL/GenBank/DDBJ databases">
        <authorList>
            <consortium name="DOE Joint Genome Institute"/>
            <person name="Haridas S."/>
            <person name="Albert R."/>
            <person name="Binder M."/>
            <person name="Bloem J."/>
            <person name="Labutti K."/>
            <person name="Salamov A."/>
            <person name="Andreopoulos B."/>
            <person name="Baker S.E."/>
            <person name="Barry K."/>
            <person name="Bills G."/>
            <person name="Bluhm B.H."/>
            <person name="Cannon C."/>
            <person name="Castanera R."/>
            <person name="Culley D.E."/>
            <person name="Daum C."/>
            <person name="Ezra D."/>
            <person name="Gonzalez J.B."/>
            <person name="Henrissat B."/>
            <person name="Kuo A."/>
            <person name="Liang C."/>
            <person name="Lipzen A."/>
            <person name="Lutzoni F."/>
            <person name="Magnuson J."/>
            <person name="Mondo S."/>
            <person name="Nolan M."/>
            <person name="Ohm R."/>
            <person name="Pangilinan J."/>
            <person name="Park H.-J."/>
            <person name="Ramirez L."/>
            <person name="Alfaro M."/>
            <person name="Sun H."/>
            <person name="Tritt A."/>
            <person name="Yoshinaga Y."/>
            <person name="Zwiers L.-H."/>
            <person name="Turgeon B.G."/>
            <person name="Goodwin S.B."/>
            <person name="Spatafora J.W."/>
            <person name="Crous P.W."/>
            <person name="Grigoriev I.V."/>
        </authorList>
    </citation>
    <scope>NUCLEOTIDE SEQUENCE</scope>
    <source>
        <strain evidence="1">IPT5</strain>
    </source>
</reference>
<proteinExistence type="predicted"/>